<dbReference type="RefSeq" id="XP_067714033.1">
    <property type="nucleotide sequence ID" value="XM_067857932.1"/>
</dbReference>
<dbReference type="GeneID" id="94193445"/>
<proteinExistence type="predicted"/>
<sequence length="116" mass="13216">MGGHAYGLIFRKGWFTRGLLKSAALFIAADAYVKYEYGIDVNYDFNTSAWKWWMDKTPEERYVPVCVVVCECTFGMVGRWISIDKCPLIAGLEACVPPWVLRQFGRLGVNVRQLAL</sequence>
<protein>
    <submittedName>
        <fullName evidence="1">Uncharacterized protein</fullName>
    </submittedName>
</protein>
<comment type="caution">
    <text evidence="1">The sequence shown here is derived from an EMBL/GenBank/DDBJ whole genome shotgun (WGS) entry which is preliminary data.</text>
</comment>
<dbReference type="AlphaFoldDB" id="A0AAV4LQR9"/>
<organism evidence="1 2">
    <name type="scientific">Babesia caballi</name>
    <dbReference type="NCBI Taxonomy" id="5871"/>
    <lineage>
        <taxon>Eukaryota</taxon>
        <taxon>Sar</taxon>
        <taxon>Alveolata</taxon>
        <taxon>Apicomplexa</taxon>
        <taxon>Aconoidasida</taxon>
        <taxon>Piroplasmida</taxon>
        <taxon>Babesiidae</taxon>
        <taxon>Babesia</taxon>
    </lineage>
</organism>
<evidence type="ECO:0000313" key="2">
    <source>
        <dbReference type="Proteomes" id="UP001497744"/>
    </source>
</evidence>
<gene>
    <name evidence="1" type="ORF">BcabD6B2_13970</name>
</gene>
<evidence type="ECO:0000313" key="1">
    <source>
        <dbReference type="EMBL" id="GIX61962.1"/>
    </source>
</evidence>
<keyword evidence="2" id="KW-1185">Reference proteome</keyword>
<accession>A0AAV4LQR9</accession>
<reference evidence="1 2" key="1">
    <citation type="submission" date="2021-06" db="EMBL/GenBank/DDBJ databases">
        <title>Genome sequence of Babesia caballi.</title>
        <authorList>
            <person name="Yamagishi J."/>
            <person name="Kidaka T."/>
            <person name="Ochi A."/>
        </authorList>
    </citation>
    <scope>NUCLEOTIDE SEQUENCE [LARGE SCALE GENOMIC DNA]</scope>
    <source>
        <strain evidence="1">USDA-D6B2</strain>
    </source>
</reference>
<name>A0AAV4LQR9_BABCB</name>
<dbReference type="Proteomes" id="UP001497744">
    <property type="component" value="Unassembled WGS sequence"/>
</dbReference>
<dbReference type="EMBL" id="BPLF01000001">
    <property type="protein sequence ID" value="GIX61962.1"/>
    <property type="molecule type" value="Genomic_DNA"/>
</dbReference>